<dbReference type="InterPro" id="IPR024267">
    <property type="entry name" value="DUF4878"/>
</dbReference>
<dbReference type="InterPro" id="IPR032710">
    <property type="entry name" value="NTF2-like_dom_sf"/>
</dbReference>
<dbReference type="KEGG" id="jme:EEW87_002470"/>
<gene>
    <name evidence="3" type="ORF">EEW87_002470</name>
</gene>
<protein>
    <submittedName>
        <fullName evidence="3">DUF4878 domain-containing protein</fullName>
    </submittedName>
</protein>
<dbReference type="Gene3D" id="3.10.450.50">
    <property type="match status" value="1"/>
</dbReference>
<feature type="chain" id="PRO_5038402153" evidence="1">
    <location>
        <begin position="26"/>
        <end position="135"/>
    </location>
</feature>
<accession>A0A5P8FIQ2</accession>
<dbReference type="Proteomes" id="UP000271708">
    <property type="component" value="Chromosome"/>
</dbReference>
<organism evidence="3 4">
    <name type="scientific">Janibacter melonis</name>
    <dbReference type="NCBI Taxonomy" id="262209"/>
    <lineage>
        <taxon>Bacteria</taxon>
        <taxon>Bacillati</taxon>
        <taxon>Actinomycetota</taxon>
        <taxon>Actinomycetes</taxon>
        <taxon>Micrococcales</taxon>
        <taxon>Intrasporangiaceae</taxon>
        <taxon>Janibacter</taxon>
    </lineage>
</organism>
<keyword evidence="1" id="KW-0732">Signal</keyword>
<dbReference type="EMBL" id="CP044548">
    <property type="protein sequence ID" value="QFQ29435.1"/>
    <property type="molecule type" value="Genomic_DNA"/>
</dbReference>
<dbReference type="SUPFAM" id="SSF54427">
    <property type="entry name" value="NTF2-like"/>
    <property type="match status" value="1"/>
</dbReference>
<evidence type="ECO:0000259" key="2">
    <source>
        <dbReference type="Pfam" id="PF12870"/>
    </source>
</evidence>
<evidence type="ECO:0000256" key="1">
    <source>
        <dbReference type="SAM" id="SignalP"/>
    </source>
</evidence>
<name>A0A5P8FIQ2_9MICO</name>
<dbReference type="Pfam" id="PF12870">
    <property type="entry name" value="DUF4878"/>
    <property type="match status" value="1"/>
</dbReference>
<dbReference type="PROSITE" id="PS51257">
    <property type="entry name" value="PROKAR_LIPOPROTEIN"/>
    <property type="match status" value="1"/>
</dbReference>
<dbReference type="RefSeq" id="WP_123091332.1">
    <property type="nucleotide sequence ID" value="NZ_CAJFZZ010000006.1"/>
</dbReference>
<dbReference type="OrthoDB" id="4867589at2"/>
<evidence type="ECO:0000313" key="3">
    <source>
        <dbReference type="EMBL" id="QFQ29435.1"/>
    </source>
</evidence>
<reference evidence="3 4" key="1">
    <citation type="submission" date="2019-09" db="EMBL/GenBank/DDBJ databases">
        <title>Complete Genome Sequence of Janibacter melonis M714 with both human health impact and industrial applications.</title>
        <authorList>
            <person name="Jin M."/>
            <person name="Zhao Q.R."/>
        </authorList>
    </citation>
    <scope>NUCLEOTIDE SEQUENCE [LARGE SCALE GENOMIC DNA]</scope>
    <source>
        <strain evidence="3 4">M714</strain>
    </source>
</reference>
<sequence>MTAMTKTMMTAGLGAVLALGLSACGSSDGPEDAVEEFANAAADKDYSKVCEMLDPEFVKTVESAGEGGCAETMKKSVEEGGGGEELVADPDKLDIGDATVSEDGNSATVKTTYDGKDSDVKLIKVDDAWKITLGM</sequence>
<proteinExistence type="predicted"/>
<feature type="signal peptide" evidence="1">
    <location>
        <begin position="1"/>
        <end position="25"/>
    </location>
</feature>
<feature type="domain" description="DUF4878" evidence="2">
    <location>
        <begin position="22"/>
        <end position="131"/>
    </location>
</feature>
<dbReference type="AlphaFoldDB" id="A0A5P8FIQ2"/>
<evidence type="ECO:0000313" key="4">
    <source>
        <dbReference type="Proteomes" id="UP000271708"/>
    </source>
</evidence>
<dbReference type="GeneID" id="59163309"/>